<reference evidence="3" key="1">
    <citation type="submission" date="2020-07" db="EMBL/GenBank/DDBJ databases">
        <title>Huge and variable diversity of episymbiotic CPR bacteria and DPANN archaea in groundwater ecosystems.</title>
        <authorList>
            <person name="He C.Y."/>
            <person name="Keren R."/>
            <person name="Whittaker M."/>
            <person name="Farag I.F."/>
            <person name="Doudna J."/>
            <person name="Cate J.H.D."/>
            <person name="Banfield J.F."/>
        </authorList>
    </citation>
    <scope>NUCLEOTIDE SEQUENCE</scope>
    <source>
        <strain evidence="2">NC_groundwater_191_Ag_S-0.1um_45_8</strain>
        <strain evidence="3">NC_groundwater_418_Ag_B-0.1um_45_10</strain>
    </source>
</reference>
<evidence type="ECO:0000313" key="3">
    <source>
        <dbReference type="EMBL" id="MBI2465776.1"/>
    </source>
</evidence>
<feature type="region of interest" description="Disordered" evidence="1">
    <location>
        <begin position="1"/>
        <end position="100"/>
    </location>
</feature>
<evidence type="ECO:0000313" key="4">
    <source>
        <dbReference type="Proteomes" id="UP000709672"/>
    </source>
</evidence>
<name>A0A931YDB1_9BACT</name>
<accession>A0A931YDB1</accession>
<feature type="compositionally biased region" description="Polar residues" evidence="1">
    <location>
        <begin position="1"/>
        <end position="17"/>
    </location>
</feature>
<proteinExistence type="predicted"/>
<evidence type="ECO:0000256" key="1">
    <source>
        <dbReference type="SAM" id="MobiDB-lite"/>
    </source>
</evidence>
<comment type="caution">
    <text evidence="3">The sequence shown here is derived from an EMBL/GenBank/DDBJ whole genome shotgun (WGS) entry which is preliminary data.</text>
</comment>
<gene>
    <name evidence="2" type="ORF">HYT38_00510</name>
    <name evidence="3" type="ORF">HYV66_00920</name>
</gene>
<sequence>MDQNSKENLPGQENQSEAGLPVESSDLPTVGNESFAVGEVEPPAVNAVEPSPEIFSGEAETGNGSSVQPQTDDSQTQSQSYTEEEIHQQANELTPLPQEDKLDRLKSVALRQGLEKAVKIAKKMNNPRLLDELHDAIKDDPNLKTQLEAMGKLEKL</sequence>
<dbReference type="AlphaFoldDB" id="A0A931YDB1"/>
<dbReference type="Proteomes" id="UP000786662">
    <property type="component" value="Unassembled WGS sequence"/>
</dbReference>
<organism evidence="3 4">
    <name type="scientific">Candidatus Sungiibacteriota bacterium</name>
    <dbReference type="NCBI Taxonomy" id="2750080"/>
    <lineage>
        <taxon>Bacteria</taxon>
        <taxon>Candidatus Sungiibacteriota</taxon>
    </lineage>
</organism>
<dbReference type="Proteomes" id="UP000709672">
    <property type="component" value="Unassembled WGS sequence"/>
</dbReference>
<evidence type="ECO:0000313" key="2">
    <source>
        <dbReference type="EMBL" id="MBI2052147.1"/>
    </source>
</evidence>
<protein>
    <submittedName>
        <fullName evidence="3">Uncharacterized protein</fullName>
    </submittedName>
</protein>
<feature type="compositionally biased region" description="Low complexity" evidence="1">
    <location>
        <begin position="65"/>
        <end position="80"/>
    </location>
</feature>
<dbReference type="EMBL" id="JACOYY010000019">
    <property type="protein sequence ID" value="MBI2052147.1"/>
    <property type="molecule type" value="Genomic_DNA"/>
</dbReference>
<dbReference type="EMBL" id="JACPHQ010000011">
    <property type="protein sequence ID" value="MBI2465776.1"/>
    <property type="molecule type" value="Genomic_DNA"/>
</dbReference>